<dbReference type="GO" id="GO:0010468">
    <property type="term" value="P:regulation of gene expression"/>
    <property type="evidence" value="ECO:0000318"/>
    <property type="project" value="GO_Central"/>
</dbReference>
<dbReference type="InterPro" id="IPR004082">
    <property type="entry name" value="OBERON"/>
</dbReference>
<dbReference type="eggNOG" id="ENOG502QPTA">
    <property type="taxonomic scope" value="Eukaryota"/>
</dbReference>
<dbReference type="InterPro" id="IPR032535">
    <property type="entry name" value="Oberon_CC"/>
</dbReference>
<dbReference type="Proteomes" id="UP000189703">
    <property type="component" value="Unplaced"/>
</dbReference>
<name>A0A1U7ZXX8_NELNU</name>
<protein>
    <submittedName>
        <fullName evidence="12">Protein OBERON 4-like isoform X1</fullName>
    </submittedName>
</protein>
<evidence type="ECO:0000259" key="10">
    <source>
        <dbReference type="Pfam" id="PF16312"/>
    </source>
</evidence>
<dbReference type="InParanoid" id="A0A1U7ZXX8"/>
<feature type="region of interest" description="Disordered" evidence="8">
    <location>
        <begin position="62"/>
        <end position="117"/>
    </location>
</feature>
<evidence type="ECO:0000256" key="1">
    <source>
        <dbReference type="ARBA" id="ARBA00004123"/>
    </source>
</evidence>
<feature type="compositionally biased region" description="Basic and acidic residues" evidence="8">
    <location>
        <begin position="392"/>
        <end position="403"/>
    </location>
</feature>
<dbReference type="KEGG" id="nnu:104597383"/>
<evidence type="ECO:0000256" key="3">
    <source>
        <dbReference type="ARBA" id="ARBA00022771"/>
    </source>
</evidence>
<evidence type="ECO:0000256" key="6">
    <source>
        <dbReference type="ARBA" id="ARBA00023242"/>
    </source>
</evidence>
<gene>
    <name evidence="12" type="primary">LOC104597383</name>
</gene>
<dbReference type="RefSeq" id="XP_010257163.1">
    <property type="nucleotide sequence ID" value="XM_010258861.2"/>
</dbReference>
<keyword evidence="4" id="KW-0862">Zinc</keyword>
<feature type="compositionally biased region" description="Basic and acidic residues" evidence="8">
    <location>
        <begin position="245"/>
        <end position="254"/>
    </location>
</feature>
<feature type="compositionally biased region" description="Polar residues" evidence="8">
    <location>
        <begin position="529"/>
        <end position="540"/>
    </location>
</feature>
<organism evidence="11 12">
    <name type="scientific">Nelumbo nucifera</name>
    <name type="common">Sacred lotus</name>
    <dbReference type="NCBI Taxonomy" id="4432"/>
    <lineage>
        <taxon>Eukaryota</taxon>
        <taxon>Viridiplantae</taxon>
        <taxon>Streptophyta</taxon>
        <taxon>Embryophyta</taxon>
        <taxon>Tracheophyta</taxon>
        <taxon>Spermatophyta</taxon>
        <taxon>Magnoliopsida</taxon>
        <taxon>Proteales</taxon>
        <taxon>Nelumbonaceae</taxon>
        <taxon>Nelumbo</taxon>
    </lineage>
</organism>
<feature type="domain" description="Oberon coiled-coil region" evidence="10">
    <location>
        <begin position="1126"/>
        <end position="1232"/>
    </location>
</feature>
<feature type="compositionally biased region" description="Polar residues" evidence="8">
    <location>
        <begin position="715"/>
        <end position="725"/>
    </location>
</feature>
<feature type="region of interest" description="Disordered" evidence="8">
    <location>
        <begin position="1096"/>
        <end position="1135"/>
    </location>
</feature>
<reference evidence="12" key="1">
    <citation type="submission" date="2025-08" db="UniProtKB">
        <authorList>
            <consortium name="RefSeq"/>
        </authorList>
    </citation>
    <scope>IDENTIFICATION</scope>
</reference>
<dbReference type="PANTHER" id="PTHR21736:SF20">
    <property type="entry name" value="PROTEIN OBERON 4"/>
    <property type="match status" value="1"/>
</dbReference>
<feature type="coiled-coil region" evidence="7">
    <location>
        <begin position="1152"/>
        <end position="1241"/>
    </location>
</feature>
<dbReference type="GO" id="GO:0010071">
    <property type="term" value="P:root meristem specification"/>
    <property type="evidence" value="ECO:0000318"/>
    <property type="project" value="GO_Central"/>
</dbReference>
<evidence type="ECO:0000313" key="12">
    <source>
        <dbReference type="RefSeq" id="XP_010257163.1"/>
    </source>
</evidence>
<feature type="compositionally biased region" description="Basic and acidic residues" evidence="8">
    <location>
        <begin position="430"/>
        <end position="450"/>
    </location>
</feature>
<keyword evidence="11" id="KW-1185">Reference proteome</keyword>
<feature type="compositionally biased region" description="Basic and acidic residues" evidence="8">
    <location>
        <begin position="411"/>
        <end position="420"/>
    </location>
</feature>
<accession>A0A1U7ZXX8</accession>
<dbReference type="GO" id="GO:0005634">
    <property type="term" value="C:nucleus"/>
    <property type="evidence" value="ECO:0000318"/>
    <property type="project" value="GO_Central"/>
</dbReference>
<dbReference type="PRINTS" id="PR01544">
    <property type="entry name" value="ARATH130DUF"/>
</dbReference>
<dbReference type="GO" id="GO:0010078">
    <property type="term" value="P:maintenance of root meristem identity"/>
    <property type="evidence" value="ECO:0000318"/>
    <property type="project" value="GO_Central"/>
</dbReference>
<dbReference type="GeneID" id="104597383"/>
<keyword evidence="2" id="KW-0479">Metal-binding</keyword>
<dbReference type="InterPro" id="IPR032881">
    <property type="entry name" value="Oberon-like_PHD"/>
</dbReference>
<dbReference type="OrthoDB" id="784473at2759"/>
<dbReference type="OMA" id="VGKSPPW"/>
<evidence type="ECO:0000256" key="5">
    <source>
        <dbReference type="ARBA" id="ARBA00023054"/>
    </source>
</evidence>
<evidence type="ECO:0000313" key="11">
    <source>
        <dbReference type="Proteomes" id="UP000189703"/>
    </source>
</evidence>
<dbReference type="CDD" id="cd15612">
    <property type="entry name" value="PHD_OBE1_like"/>
    <property type="match status" value="1"/>
</dbReference>
<dbReference type="STRING" id="4432.A0A1U7ZXX8"/>
<keyword evidence="6" id="KW-0539">Nucleus</keyword>
<proteinExistence type="predicted"/>
<evidence type="ECO:0000256" key="4">
    <source>
        <dbReference type="ARBA" id="ARBA00022833"/>
    </source>
</evidence>
<dbReference type="FunCoup" id="A0A1U7ZXX8">
    <property type="interactions" value="2174"/>
</dbReference>
<feature type="region of interest" description="Disordered" evidence="8">
    <location>
        <begin position="703"/>
        <end position="746"/>
    </location>
</feature>
<feature type="compositionally biased region" description="Basic and acidic residues" evidence="8">
    <location>
        <begin position="317"/>
        <end position="328"/>
    </location>
</feature>
<dbReference type="GO" id="GO:0010492">
    <property type="term" value="P:maintenance of shoot apical meristem identity"/>
    <property type="evidence" value="ECO:0000318"/>
    <property type="project" value="GO_Central"/>
</dbReference>
<sequence length="1244" mass="139368">MDNSRHLSFTRRKTSAVKRSTAVFRDEFSVASGRRLYMYDCMKRLRSYSDDLDSVGEKGVCKDWGRRDQDADRSSSHRRFYSKAESGGRKGLSSSSGHDRLIDDDRESSRSLRKRLDHDSDGFDRRKSFDRYRDCSDRGVSISSPRNSYGGERMHRSESFSGSRREFPKGFRSERDRSRREDSVSLWRRFGGSKDVDEDSRFVSDSSRGSRVASEDRGNVRSPQGSKDVVKSPPLSKDSGGEQSKSVEVKKSEEVQGESGNNSEMEEGELEPETVHEPKPTHEREPSQPEPPAEVNVEDHKELETEQQTKSETNSEEEVKSAQEEKIGLTKKSGNYDGKLENEVSETVTDTIKENDEFPVLPDDPVDGLARRKEEGVTEKEAETETEVDDGGGEKEESGREDQEIFPCNLKPEDEGKKEEIEDATTEKSLLLREEQKLDRSIDLEVEAKDLNSPNSDKGVEDETEVPKVTLSLITDKLNQNAKDKGKSLAFSPSNDASSMEWMERDLLTSREDAMEGPSSRGFELFFSPSATRSDKTNNSGKHKDEKLKMEPLELSLGLPNVSLPHVSHDPNPAPSSPSRARSFQSFHTTNTFRTGSDGFTASISFSGSQPFVHNPSCSLTQNSFDNYEQSVGSHPIFQGVDQVSHGTWQGQPSNDPKRKGVPLYQRILMNGNGSMHASQSSQGILHCQAMQGQHLKVAEGRSGLPIGLDGQPSLLRQLSGTQPRQPEKIRSPTNSVGSHETRSEYANDKKRIIREKSGGSLFCSSSQREIEQLVAGGTDFPEKIITMVVSEPIQIMAKRIHEMTSVACLREYAYEMIVNEEKHGQLCTFQEVLQSRSDLTLETLLKSHRVQLEILVALKTGLQDFLRRARNVPSLELAEIFLNLRCRNLGCKSVIPVDECDCKVCIQKNGFCSACMCLVCSKFDMASNTCSWVGCDVCLHWCHTDCGLRESYIRNGRSATGTQGATEMQFHCLACDHPSEMFGFVKEVFKTCAKDWKAETLSKELEYVKRIFSASNDTRGKQLHDIADQMMARLDNKSNLPEAYNHIMAFLTGDSKPGSTSTVTVKEPSYKNLEGSNGVVGLSQETTWLTPVSTDNAVPHNENTGSVTPSPSLGWDRGGMRTGGSELKKSSEKTPVVDELESIVRIKQAEAKMFQSRADDARREAEGLKRIAIAKNEKIEEEYACRVAKLRLVEAKERHRQKLEELQALEKAHREYFNMKMRMESDIKDLLLKMEATKQNLGT</sequence>
<evidence type="ECO:0000256" key="8">
    <source>
        <dbReference type="SAM" id="MobiDB-lite"/>
    </source>
</evidence>
<feature type="compositionally biased region" description="Basic and acidic residues" evidence="8">
    <location>
        <begin position="97"/>
        <end position="117"/>
    </location>
</feature>
<feature type="region of interest" description="Disordered" evidence="8">
    <location>
        <begin position="564"/>
        <end position="583"/>
    </location>
</feature>
<evidence type="ECO:0000259" key="9">
    <source>
        <dbReference type="Pfam" id="PF07227"/>
    </source>
</evidence>
<comment type="subcellular location">
    <subcellularLocation>
        <location evidence="1">Nucleus</location>
    </subcellularLocation>
</comment>
<feature type="compositionally biased region" description="Basic and acidic residues" evidence="8">
    <location>
        <begin position="62"/>
        <end position="75"/>
    </location>
</feature>
<evidence type="ECO:0000256" key="2">
    <source>
        <dbReference type="ARBA" id="ARBA00022723"/>
    </source>
</evidence>
<dbReference type="Pfam" id="PF07227">
    <property type="entry name" value="PHD_Oberon"/>
    <property type="match status" value="1"/>
</dbReference>
<feature type="compositionally biased region" description="Basic and acidic residues" evidence="8">
    <location>
        <begin position="273"/>
        <end position="287"/>
    </location>
</feature>
<feature type="compositionally biased region" description="Basic and acidic residues" evidence="8">
    <location>
        <begin position="502"/>
        <end position="514"/>
    </location>
</feature>
<keyword evidence="3" id="KW-0863">Zinc-finger</keyword>
<feature type="region of interest" description="Disordered" evidence="8">
    <location>
        <begin position="479"/>
        <end position="549"/>
    </location>
</feature>
<feature type="compositionally biased region" description="Polar residues" evidence="8">
    <location>
        <begin position="1096"/>
        <end position="1112"/>
    </location>
</feature>
<evidence type="ECO:0000256" key="7">
    <source>
        <dbReference type="SAM" id="Coils"/>
    </source>
</evidence>
<feature type="domain" description="Oberon-like PHD finger" evidence="9">
    <location>
        <begin position="887"/>
        <end position="1010"/>
    </location>
</feature>
<dbReference type="InterPro" id="IPR047578">
    <property type="entry name" value="OBE1-like_PHD"/>
</dbReference>
<feature type="compositionally biased region" description="Basic and acidic residues" evidence="8">
    <location>
        <begin position="192"/>
        <end position="202"/>
    </location>
</feature>
<feature type="compositionally biased region" description="Basic and acidic residues" evidence="8">
    <location>
        <begin position="297"/>
        <end position="309"/>
    </location>
</feature>
<dbReference type="GO" id="GO:0008270">
    <property type="term" value="F:zinc ion binding"/>
    <property type="evidence" value="ECO:0007669"/>
    <property type="project" value="UniProtKB-KW"/>
</dbReference>
<feature type="compositionally biased region" description="Basic and acidic residues" evidence="8">
    <location>
        <begin position="369"/>
        <end position="383"/>
    </location>
</feature>
<dbReference type="Pfam" id="PF16312">
    <property type="entry name" value="Oberon_cc"/>
    <property type="match status" value="1"/>
</dbReference>
<dbReference type="AlphaFoldDB" id="A0A1U7ZXX8"/>
<feature type="compositionally biased region" description="Basic and acidic residues" evidence="8">
    <location>
        <begin position="152"/>
        <end position="183"/>
    </location>
</feature>
<feature type="region of interest" description="Disordered" evidence="8">
    <location>
        <begin position="134"/>
        <end position="465"/>
    </location>
</feature>
<dbReference type="PANTHER" id="PTHR21736">
    <property type="entry name" value="VERNALIZATION-INSENSITIVE PROTEIN 3"/>
    <property type="match status" value="1"/>
</dbReference>
<keyword evidence="5 7" id="KW-0175">Coiled coil</keyword>